<accession>A0ABP8NB29</accession>
<comment type="pathway">
    <text evidence="1">Metabolic intermediate biosynthesis; chorismate biosynthesis; chorismate from D-erythrose 4-phosphate and phosphoenolpyruvate: step 4/7.</text>
</comment>
<dbReference type="EMBL" id="BAABFA010000007">
    <property type="protein sequence ID" value="GAA4462301.1"/>
    <property type="molecule type" value="Genomic_DNA"/>
</dbReference>
<evidence type="ECO:0000313" key="6">
    <source>
        <dbReference type="Proteomes" id="UP001500067"/>
    </source>
</evidence>
<dbReference type="Proteomes" id="UP001500067">
    <property type="component" value="Unassembled WGS sequence"/>
</dbReference>
<gene>
    <name evidence="5" type="ORF">GCM10023093_08630</name>
</gene>
<feature type="domain" description="Shikimate dehydrogenase substrate binding N-terminal" evidence="4">
    <location>
        <begin position="5"/>
        <end position="86"/>
    </location>
</feature>
<dbReference type="CDD" id="cd01065">
    <property type="entry name" value="NAD_bind_Shikimate_DH"/>
    <property type="match status" value="1"/>
</dbReference>
<evidence type="ECO:0000313" key="5">
    <source>
        <dbReference type="EMBL" id="GAA4462301.1"/>
    </source>
</evidence>
<dbReference type="Gene3D" id="3.40.50.10860">
    <property type="entry name" value="Leucine Dehydrogenase, chain A, domain 1"/>
    <property type="match status" value="1"/>
</dbReference>
<keyword evidence="6" id="KW-1185">Reference proteome</keyword>
<evidence type="ECO:0000259" key="4">
    <source>
        <dbReference type="Pfam" id="PF08501"/>
    </source>
</evidence>
<keyword evidence="2" id="KW-0560">Oxidoreductase</keyword>
<dbReference type="InterPro" id="IPR022893">
    <property type="entry name" value="Shikimate_DH_fam"/>
</dbReference>
<dbReference type="RefSeq" id="WP_345079087.1">
    <property type="nucleotide sequence ID" value="NZ_BAABFA010000007.1"/>
</dbReference>
<comment type="caution">
    <text evidence="5">The sequence shown here is derived from an EMBL/GenBank/DDBJ whole genome shotgun (WGS) entry which is preliminary data.</text>
</comment>
<keyword evidence="3" id="KW-0028">Amino-acid biosynthesis</keyword>
<dbReference type="InterPro" id="IPR036291">
    <property type="entry name" value="NAD(P)-bd_dom_sf"/>
</dbReference>
<dbReference type="InterPro" id="IPR013708">
    <property type="entry name" value="Shikimate_DH-bd_N"/>
</dbReference>
<dbReference type="PANTHER" id="PTHR21089">
    <property type="entry name" value="SHIKIMATE DEHYDROGENASE"/>
    <property type="match status" value="1"/>
</dbReference>
<organism evidence="5 6">
    <name type="scientific">Nemorincola caseinilytica</name>
    <dbReference type="NCBI Taxonomy" id="2054315"/>
    <lineage>
        <taxon>Bacteria</taxon>
        <taxon>Pseudomonadati</taxon>
        <taxon>Bacteroidota</taxon>
        <taxon>Chitinophagia</taxon>
        <taxon>Chitinophagales</taxon>
        <taxon>Chitinophagaceae</taxon>
        <taxon>Nemorincola</taxon>
    </lineage>
</organism>
<name>A0ABP8NB29_9BACT</name>
<sequence>MHYGLIGYPLSHSFSPAYFRKKFAEMQIACLYEAYPIADIAELPGLLAAHPHISGLNVTIPYKESVLPHLHEIDEMVAVTGACNCISIKDGYRKGYNTDVTGFEQSLIPLLRPQHNMALILGNGGASKAVRYVLTQLGIPYSVVSRDGSRQTIGYTTLTPAIIDAHKLIINTTPLGMYPDVAAAPPIPYDSIGDQHLLYDLIYNPEETQFLANGRERGAVTKNGFEMLVLQAEASWDIWTRPERGE</sequence>
<evidence type="ECO:0000256" key="3">
    <source>
        <dbReference type="ARBA" id="ARBA00023141"/>
    </source>
</evidence>
<evidence type="ECO:0000256" key="1">
    <source>
        <dbReference type="ARBA" id="ARBA00004871"/>
    </source>
</evidence>
<reference evidence="6" key="1">
    <citation type="journal article" date="2019" name="Int. J. Syst. Evol. Microbiol.">
        <title>The Global Catalogue of Microorganisms (GCM) 10K type strain sequencing project: providing services to taxonomists for standard genome sequencing and annotation.</title>
        <authorList>
            <consortium name="The Broad Institute Genomics Platform"/>
            <consortium name="The Broad Institute Genome Sequencing Center for Infectious Disease"/>
            <person name="Wu L."/>
            <person name="Ma J."/>
        </authorList>
    </citation>
    <scope>NUCLEOTIDE SEQUENCE [LARGE SCALE GENOMIC DNA]</scope>
    <source>
        <strain evidence="6">JCM 32105</strain>
    </source>
</reference>
<protein>
    <submittedName>
        <fullName evidence="5">Shikimate dehydrogenase</fullName>
    </submittedName>
</protein>
<dbReference type="PANTHER" id="PTHR21089:SF1">
    <property type="entry name" value="BIFUNCTIONAL 3-DEHYDROQUINATE DEHYDRATASE_SHIKIMATE DEHYDROGENASE, CHLOROPLASTIC"/>
    <property type="match status" value="1"/>
</dbReference>
<proteinExistence type="predicted"/>
<dbReference type="Gene3D" id="3.40.50.720">
    <property type="entry name" value="NAD(P)-binding Rossmann-like Domain"/>
    <property type="match status" value="1"/>
</dbReference>
<dbReference type="Pfam" id="PF08501">
    <property type="entry name" value="Shikimate_dh_N"/>
    <property type="match status" value="1"/>
</dbReference>
<evidence type="ECO:0000256" key="2">
    <source>
        <dbReference type="ARBA" id="ARBA00023002"/>
    </source>
</evidence>
<dbReference type="SUPFAM" id="SSF51735">
    <property type="entry name" value="NAD(P)-binding Rossmann-fold domains"/>
    <property type="match status" value="1"/>
</dbReference>
<dbReference type="InterPro" id="IPR046346">
    <property type="entry name" value="Aminoacid_DH-like_N_sf"/>
</dbReference>
<keyword evidence="3" id="KW-0057">Aromatic amino acid biosynthesis</keyword>
<dbReference type="SUPFAM" id="SSF53223">
    <property type="entry name" value="Aminoacid dehydrogenase-like, N-terminal domain"/>
    <property type="match status" value="1"/>
</dbReference>